<name>A0A9W9U687_PENBR</name>
<evidence type="ECO:0000313" key="3">
    <source>
        <dbReference type="Proteomes" id="UP001147695"/>
    </source>
</evidence>
<accession>A0A9W9U687</accession>
<organism evidence="2 3">
    <name type="scientific">Penicillium brevicompactum</name>
    <dbReference type="NCBI Taxonomy" id="5074"/>
    <lineage>
        <taxon>Eukaryota</taxon>
        <taxon>Fungi</taxon>
        <taxon>Dikarya</taxon>
        <taxon>Ascomycota</taxon>
        <taxon>Pezizomycotina</taxon>
        <taxon>Eurotiomycetes</taxon>
        <taxon>Eurotiomycetidae</taxon>
        <taxon>Eurotiales</taxon>
        <taxon>Aspergillaceae</taxon>
        <taxon>Penicillium</taxon>
    </lineage>
</organism>
<evidence type="ECO:0000256" key="1">
    <source>
        <dbReference type="SAM" id="MobiDB-lite"/>
    </source>
</evidence>
<gene>
    <name evidence="2" type="ORF">N7452_010775</name>
</gene>
<dbReference type="AlphaFoldDB" id="A0A9W9U687"/>
<protein>
    <submittedName>
        <fullName evidence="2">Uncharacterized protein</fullName>
    </submittedName>
</protein>
<sequence>MGPTHRRERRPRTVSHEKGAVRRVSDKACPVDEIWDEGIFKVTGPEAVKVKDEGSILMSVKSSDATHYALQKLNRLIENRMEKLRINTTRLKRELWLLQRHVKEFRHPLFENWEADMLTRLIEVAYAFEYRKLPGGVVIGKETVSERENLTRAYSLAARDIRLITIRRLGLSDRYHEALQRYPEVAPYRSQNPFRTEFAFAKWLVEERDTRPELYGFWSKLFPVCYDRSVQQSASIF</sequence>
<proteinExistence type="predicted"/>
<reference evidence="2" key="1">
    <citation type="submission" date="2022-12" db="EMBL/GenBank/DDBJ databases">
        <authorList>
            <person name="Petersen C."/>
        </authorList>
    </citation>
    <scope>NUCLEOTIDE SEQUENCE</scope>
    <source>
        <strain evidence="2">IBT 35673</strain>
    </source>
</reference>
<reference evidence="2" key="2">
    <citation type="journal article" date="2023" name="IMA Fungus">
        <title>Comparative genomic study of the Penicillium genus elucidates a diverse pangenome and 15 lateral gene transfer events.</title>
        <authorList>
            <person name="Petersen C."/>
            <person name="Sorensen T."/>
            <person name="Nielsen M.R."/>
            <person name="Sondergaard T.E."/>
            <person name="Sorensen J.L."/>
            <person name="Fitzpatrick D.A."/>
            <person name="Frisvad J.C."/>
            <person name="Nielsen K.L."/>
        </authorList>
    </citation>
    <scope>NUCLEOTIDE SEQUENCE</scope>
    <source>
        <strain evidence="2">IBT 35673</strain>
    </source>
</reference>
<evidence type="ECO:0000313" key="2">
    <source>
        <dbReference type="EMBL" id="KAJ5322486.1"/>
    </source>
</evidence>
<feature type="region of interest" description="Disordered" evidence="1">
    <location>
        <begin position="1"/>
        <end position="20"/>
    </location>
</feature>
<dbReference type="Proteomes" id="UP001147695">
    <property type="component" value="Unassembled WGS sequence"/>
</dbReference>
<dbReference type="EMBL" id="JAPZBQ010000006">
    <property type="protein sequence ID" value="KAJ5322486.1"/>
    <property type="molecule type" value="Genomic_DNA"/>
</dbReference>
<feature type="compositionally biased region" description="Basic residues" evidence="1">
    <location>
        <begin position="1"/>
        <end position="13"/>
    </location>
</feature>
<comment type="caution">
    <text evidence="2">The sequence shown here is derived from an EMBL/GenBank/DDBJ whole genome shotgun (WGS) entry which is preliminary data.</text>
</comment>